<evidence type="ECO:0000256" key="4">
    <source>
        <dbReference type="ARBA" id="ARBA00022989"/>
    </source>
</evidence>
<dbReference type="InterPro" id="IPR002541">
    <property type="entry name" value="Cyt_c_assembly"/>
</dbReference>
<keyword evidence="9" id="KW-1185">Reference proteome</keyword>
<keyword evidence="5 6" id="KW-0472">Membrane</keyword>
<keyword evidence="3" id="KW-0201">Cytochrome c-type biogenesis</keyword>
<accession>A0ABZ3FNL8</accession>
<feature type="domain" description="Cytochrome c assembly protein" evidence="7">
    <location>
        <begin position="116"/>
        <end position="323"/>
    </location>
</feature>
<evidence type="ECO:0000313" key="8">
    <source>
        <dbReference type="EMBL" id="XAN06714.1"/>
    </source>
</evidence>
<evidence type="ECO:0000259" key="7">
    <source>
        <dbReference type="Pfam" id="PF01578"/>
    </source>
</evidence>
<dbReference type="NCBIfam" id="TIGR03144">
    <property type="entry name" value="cytochr_II_ccsB"/>
    <property type="match status" value="1"/>
</dbReference>
<evidence type="ECO:0000313" key="9">
    <source>
        <dbReference type="Proteomes" id="UP001442841"/>
    </source>
</evidence>
<dbReference type="PANTHER" id="PTHR30071:SF1">
    <property type="entry name" value="CYTOCHROME B_B6 PROTEIN-RELATED"/>
    <property type="match status" value="1"/>
</dbReference>
<evidence type="ECO:0000256" key="2">
    <source>
        <dbReference type="ARBA" id="ARBA00022692"/>
    </source>
</evidence>
<keyword evidence="4 6" id="KW-1133">Transmembrane helix</keyword>
<feature type="transmembrane region" description="Helical" evidence="6">
    <location>
        <begin position="145"/>
        <end position="167"/>
    </location>
</feature>
<evidence type="ECO:0000256" key="1">
    <source>
        <dbReference type="ARBA" id="ARBA00004141"/>
    </source>
</evidence>
<feature type="transmembrane region" description="Helical" evidence="6">
    <location>
        <begin position="6"/>
        <end position="25"/>
    </location>
</feature>
<feature type="transmembrane region" description="Helical" evidence="6">
    <location>
        <begin position="122"/>
        <end position="138"/>
    </location>
</feature>
<dbReference type="PANTHER" id="PTHR30071">
    <property type="entry name" value="HEME EXPORTER PROTEIN C"/>
    <property type="match status" value="1"/>
</dbReference>
<keyword evidence="2 6" id="KW-0812">Transmembrane</keyword>
<dbReference type="Proteomes" id="UP001442841">
    <property type="component" value="Chromosome"/>
</dbReference>
<feature type="transmembrane region" description="Helical" evidence="6">
    <location>
        <begin position="235"/>
        <end position="258"/>
    </location>
</feature>
<comment type="subcellular location">
    <subcellularLocation>
        <location evidence="1">Membrane</location>
        <topology evidence="1">Multi-pass membrane protein</topology>
    </subcellularLocation>
</comment>
<dbReference type="Pfam" id="PF01578">
    <property type="entry name" value="Cytochrom_C_asm"/>
    <property type="match status" value="1"/>
</dbReference>
<dbReference type="InterPro" id="IPR017562">
    <property type="entry name" value="Cyt_c_biogenesis_CcsA"/>
</dbReference>
<feature type="transmembrane region" description="Helical" evidence="6">
    <location>
        <begin position="298"/>
        <end position="319"/>
    </location>
</feature>
<evidence type="ECO:0000256" key="3">
    <source>
        <dbReference type="ARBA" id="ARBA00022748"/>
    </source>
</evidence>
<feature type="transmembrane region" description="Helical" evidence="6">
    <location>
        <begin position="179"/>
        <end position="207"/>
    </location>
</feature>
<dbReference type="RefSeq" id="WP_425308143.1">
    <property type="nucleotide sequence ID" value="NZ_CP154795.1"/>
</dbReference>
<feature type="transmembrane region" description="Helical" evidence="6">
    <location>
        <begin position="88"/>
        <end position="110"/>
    </location>
</feature>
<protein>
    <submittedName>
        <fullName evidence="8">C-type cytochrome biogenesis protein CcsB</fullName>
    </submittedName>
</protein>
<name>A0ABZ3FNL8_9ACTN</name>
<reference evidence="8 9" key="1">
    <citation type="submission" date="2024-04" db="EMBL/GenBank/DDBJ databases">
        <title>Isolation of an actinomycete strain from pig manure.</title>
        <authorList>
            <person name="Gong T."/>
            <person name="Yu Z."/>
            <person name="An M."/>
            <person name="Wei C."/>
            <person name="Yang W."/>
            <person name="Liu L."/>
        </authorList>
    </citation>
    <scope>NUCLEOTIDE SEQUENCE [LARGE SCALE GENOMIC DNA]</scope>
    <source>
        <strain evidence="8 9">ZF39</strain>
    </source>
</reference>
<sequence length="327" mass="35523">MDAVGNYSMLAMVTAAVIYLFAVFAHAAEWASARHAGIRVSKARGRVPVVVGGRGAEEADTVEADEPVEEVSAEPAGARLRTDRMGRIGIALTMVGLLVHVLAVVLRGVAADRLPWGNMYEFTSTSLIFVVATHLVLATRFGMRWLGLPVAMLSTTGLGLAVTVFYVDVAPLVPSLHSVWFAFHIFAATVAGAAFTIGGISAILYLLRRRAEERGVVRGYLVNVPSAEKLDKFTYLLLAFAFPLFTFVIAAGAIWAQYAWGRYWGWDPKETWSLVTWAIYAAYLHARSTAGWKGRPAAIISIVGAVSFWWNFVGINLLVSGLHSYAK</sequence>
<organism evidence="8 9">
    <name type="scientific">Ammonicoccus fulvus</name>
    <dbReference type="NCBI Taxonomy" id="3138240"/>
    <lineage>
        <taxon>Bacteria</taxon>
        <taxon>Bacillati</taxon>
        <taxon>Actinomycetota</taxon>
        <taxon>Actinomycetes</taxon>
        <taxon>Propionibacteriales</taxon>
        <taxon>Propionibacteriaceae</taxon>
        <taxon>Ammonicoccus</taxon>
    </lineage>
</organism>
<dbReference type="EMBL" id="CP154795">
    <property type="protein sequence ID" value="XAN06714.1"/>
    <property type="molecule type" value="Genomic_DNA"/>
</dbReference>
<gene>
    <name evidence="8" type="primary">ccsB</name>
    <name evidence="8" type="ORF">AADG42_05120</name>
</gene>
<dbReference type="InterPro" id="IPR045062">
    <property type="entry name" value="Cyt_c_biogenesis_CcsA/CcmC"/>
</dbReference>
<proteinExistence type="predicted"/>
<evidence type="ECO:0000256" key="5">
    <source>
        <dbReference type="ARBA" id="ARBA00023136"/>
    </source>
</evidence>
<evidence type="ECO:0000256" key="6">
    <source>
        <dbReference type="SAM" id="Phobius"/>
    </source>
</evidence>